<dbReference type="InterPro" id="IPR015424">
    <property type="entry name" value="PyrdxlP-dep_Trfase"/>
</dbReference>
<evidence type="ECO:0000313" key="5">
    <source>
        <dbReference type="Proteomes" id="UP000614469"/>
    </source>
</evidence>
<dbReference type="Proteomes" id="UP000614469">
    <property type="component" value="Unassembled WGS sequence"/>
</dbReference>
<dbReference type="PANTHER" id="PTHR30244:SF34">
    <property type="entry name" value="DTDP-4-AMINO-4,6-DIDEOXYGALACTOSE TRANSAMINASE"/>
    <property type="match status" value="1"/>
</dbReference>
<protein>
    <submittedName>
        <fullName evidence="4">DegT/DnrJ/EryC1/StrS family aminotransferase</fullName>
    </submittedName>
</protein>
<organism evidence="4 5">
    <name type="scientific">Candidatus Desulfolinea nitratireducens</name>
    <dbReference type="NCBI Taxonomy" id="2841698"/>
    <lineage>
        <taxon>Bacteria</taxon>
        <taxon>Bacillati</taxon>
        <taxon>Chloroflexota</taxon>
        <taxon>Anaerolineae</taxon>
        <taxon>Anaerolineales</taxon>
        <taxon>Anaerolineales incertae sedis</taxon>
        <taxon>Candidatus Desulfolinea</taxon>
    </lineage>
</organism>
<evidence type="ECO:0000256" key="2">
    <source>
        <dbReference type="PIRSR" id="PIRSR000390-2"/>
    </source>
</evidence>
<keyword evidence="4" id="KW-0808">Transferase</keyword>
<dbReference type="EMBL" id="JACNJN010000122">
    <property type="protein sequence ID" value="MBC8335769.1"/>
    <property type="molecule type" value="Genomic_DNA"/>
</dbReference>
<evidence type="ECO:0000256" key="3">
    <source>
        <dbReference type="RuleBase" id="RU004508"/>
    </source>
</evidence>
<feature type="modified residue" description="N6-(pyridoxal phosphate)lysine" evidence="2">
    <location>
        <position position="181"/>
    </location>
</feature>
<keyword evidence="4" id="KW-0032">Aminotransferase</keyword>
<feature type="active site" description="Proton acceptor" evidence="1">
    <location>
        <position position="181"/>
    </location>
</feature>
<gene>
    <name evidence="4" type="ORF">H8E29_10910</name>
</gene>
<comment type="similarity">
    <text evidence="3">Belongs to the DegT/DnrJ/EryC1 family.</text>
</comment>
<evidence type="ECO:0000313" key="4">
    <source>
        <dbReference type="EMBL" id="MBC8335769.1"/>
    </source>
</evidence>
<dbReference type="InterPro" id="IPR000653">
    <property type="entry name" value="DegT/StrS_aminotransferase"/>
</dbReference>
<reference evidence="4 5" key="1">
    <citation type="submission" date="2020-08" db="EMBL/GenBank/DDBJ databases">
        <title>Bridging the membrane lipid divide: bacteria of the FCB group superphylum have the potential to synthesize archaeal ether lipids.</title>
        <authorList>
            <person name="Villanueva L."/>
            <person name="Von Meijenfeldt F.A.B."/>
            <person name="Westbye A.B."/>
            <person name="Yadav S."/>
            <person name="Hopmans E.C."/>
            <person name="Dutilh B.E."/>
            <person name="Sinninghe Damste J.S."/>
        </authorList>
    </citation>
    <scope>NUCLEOTIDE SEQUENCE [LARGE SCALE GENOMIC DNA]</scope>
    <source>
        <strain evidence="4">NIOZ-UU36</strain>
    </source>
</reference>
<proteinExistence type="inferred from homology"/>
<dbReference type="GO" id="GO:0008483">
    <property type="term" value="F:transaminase activity"/>
    <property type="evidence" value="ECO:0007669"/>
    <property type="project" value="UniProtKB-KW"/>
</dbReference>
<dbReference type="PANTHER" id="PTHR30244">
    <property type="entry name" value="TRANSAMINASE"/>
    <property type="match status" value="1"/>
</dbReference>
<accession>A0A8J6NPJ6</accession>
<dbReference type="PIRSF" id="PIRSF000390">
    <property type="entry name" value="PLP_StrS"/>
    <property type="match status" value="1"/>
</dbReference>
<dbReference type="InterPro" id="IPR015422">
    <property type="entry name" value="PyrdxlP-dep_Trfase_small"/>
</dbReference>
<feature type="non-terminal residue" evidence="4">
    <location>
        <position position="383"/>
    </location>
</feature>
<dbReference type="GO" id="GO:0030170">
    <property type="term" value="F:pyridoxal phosphate binding"/>
    <property type="evidence" value="ECO:0007669"/>
    <property type="project" value="TreeGrafter"/>
</dbReference>
<keyword evidence="2 3" id="KW-0663">Pyridoxal phosphate</keyword>
<dbReference type="Gene3D" id="3.90.1150.10">
    <property type="entry name" value="Aspartate Aminotransferase, domain 1"/>
    <property type="match status" value="1"/>
</dbReference>
<comment type="caution">
    <text evidence="4">The sequence shown here is derived from an EMBL/GenBank/DDBJ whole genome shotgun (WGS) entry which is preliminary data.</text>
</comment>
<dbReference type="Pfam" id="PF01041">
    <property type="entry name" value="DegT_DnrJ_EryC1"/>
    <property type="match status" value="1"/>
</dbReference>
<dbReference type="GO" id="GO:0000271">
    <property type="term" value="P:polysaccharide biosynthetic process"/>
    <property type="evidence" value="ECO:0007669"/>
    <property type="project" value="TreeGrafter"/>
</dbReference>
<name>A0A8J6NPJ6_9CHLR</name>
<dbReference type="InterPro" id="IPR015421">
    <property type="entry name" value="PyrdxlP-dep_Trfase_major"/>
</dbReference>
<dbReference type="AlphaFoldDB" id="A0A8J6NPJ6"/>
<evidence type="ECO:0000256" key="1">
    <source>
        <dbReference type="PIRSR" id="PIRSR000390-1"/>
    </source>
</evidence>
<dbReference type="SUPFAM" id="SSF53383">
    <property type="entry name" value="PLP-dependent transferases"/>
    <property type="match status" value="1"/>
</dbReference>
<sequence length="383" mass="42977">MKIPITKPYFDDDEFSLVRQSLETGWVVQGPRVAEFERLLSDYSKIPHTLATTSCTTALHLGLVALGIGSGDEIIVPAFTFVASANVIEYQGARPVFCDIDLSTFNIDVTQIESKITERTKAIMPVSLFGLSADMDPILELARQYNLYVIEDAACAVGGWYKGHHAGALADVGALSFHPRKLIVTGEGGMLLTGNQALAEKMRSLRDHGATVSDLQRHQGKKSYIMPEYDMVGFNYRMTDIQGAIGVAQMRKFEYLVSRRSEIARRYDDALAELNWLRTPHTPDEYIHGYQSYVCLFAPVEPTMENVEALHTQRNNLMDWLEEKDIATRQGTQAVHALGYFRKKYNLKAGDYPNAYIADRLSLALPLYAQMTTDEQDYVVQNL</sequence>
<dbReference type="CDD" id="cd00616">
    <property type="entry name" value="AHBA_syn"/>
    <property type="match status" value="1"/>
</dbReference>
<dbReference type="Gene3D" id="3.40.640.10">
    <property type="entry name" value="Type I PLP-dependent aspartate aminotransferase-like (Major domain)"/>
    <property type="match status" value="1"/>
</dbReference>